<dbReference type="Gene3D" id="3.40.190.290">
    <property type="match status" value="1"/>
</dbReference>
<keyword evidence="3" id="KW-0238">DNA-binding</keyword>
<sequence>MELDAYLFFATVVESGSFMNAALKLGIDRSNVSRRIRKLERDVEALLIRRTTRRMSLTEVGEAFYAQCTIIRAEVERADELLHTFGTSVRGPLHVSCPPAVGRLYLTAMFAEFCARYPKVSLSVTFKGGAVDMMEGNIDLALRVTNEPGERCVARALGPVEWMLCANPEYLADHGHPATPEDLASHVCLGVRTRVGLEYVHQGSGDVHRVSIQPHLECADYGFLGEMAAAKLGIGLLPSYVAAEHLNSGRLETVLNEYRLTRSPGAALYAITLPNRYTPPQLRAFVDFLKGKFEHGLPWESDRRGSPPARPGNAGFGPRTGKRDGIPRRSAD</sequence>
<dbReference type="InterPro" id="IPR036390">
    <property type="entry name" value="WH_DNA-bd_sf"/>
</dbReference>
<evidence type="ECO:0000256" key="5">
    <source>
        <dbReference type="SAM" id="MobiDB-lite"/>
    </source>
</evidence>
<evidence type="ECO:0000259" key="6">
    <source>
        <dbReference type="PROSITE" id="PS50931"/>
    </source>
</evidence>
<protein>
    <submittedName>
        <fullName evidence="7">HTH-type transcriptional regulator DmlR</fullName>
    </submittedName>
</protein>
<evidence type="ECO:0000256" key="1">
    <source>
        <dbReference type="ARBA" id="ARBA00009437"/>
    </source>
</evidence>
<dbReference type="InterPro" id="IPR005119">
    <property type="entry name" value="LysR_subst-bd"/>
</dbReference>
<evidence type="ECO:0000256" key="2">
    <source>
        <dbReference type="ARBA" id="ARBA00023015"/>
    </source>
</evidence>
<name>A0ABN7Z3J2_9BURK</name>
<accession>A0ABN7Z3J2</accession>
<dbReference type="PANTHER" id="PTHR30537:SF5">
    <property type="entry name" value="HTH-TYPE TRANSCRIPTIONAL ACTIVATOR TTDR-RELATED"/>
    <property type="match status" value="1"/>
</dbReference>
<evidence type="ECO:0000313" key="7">
    <source>
        <dbReference type="EMBL" id="CAG9179798.1"/>
    </source>
</evidence>
<proteinExistence type="inferred from homology"/>
<dbReference type="InterPro" id="IPR000847">
    <property type="entry name" value="LysR_HTH_N"/>
</dbReference>
<evidence type="ECO:0000256" key="3">
    <source>
        <dbReference type="ARBA" id="ARBA00023125"/>
    </source>
</evidence>
<comment type="similarity">
    <text evidence="1">Belongs to the LysR transcriptional regulatory family.</text>
</comment>
<dbReference type="SUPFAM" id="SSF46785">
    <property type="entry name" value="Winged helix' DNA-binding domain"/>
    <property type="match status" value="1"/>
</dbReference>
<dbReference type="PANTHER" id="PTHR30537">
    <property type="entry name" value="HTH-TYPE TRANSCRIPTIONAL REGULATOR"/>
    <property type="match status" value="1"/>
</dbReference>
<dbReference type="CDD" id="cd08422">
    <property type="entry name" value="PBP2_CrgA_like"/>
    <property type="match status" value="1"/>
</dbReference>
<comment type="caution">
    <text evidence="7">The sequence shown here is derived from an EMBL/GenBank/DDBJ whole genome shotgun (WGS) entry which is preliminary data.</text>
</comment>
<keyword evidence="4" id="KW-0804">Transcription</keyword>
<keyword evidence="8" id="KW-1185">Reference proteome</keyword>
<dbReference type="EMBL" id="CAJZAI010000011">
    <property type="protein sequence ID" value="CAG9179798.1"/>
    <property type="molecule type" value="Genomic_DNA"/>
</dbReference>
<keyword evidence="2" id="KW-0805">Transcription regulation</keyword>
<dbReference type="InterPro" id="IPR036388">
    <property type="entry name" value="WH-like_DNA-bd_sf"/>
</dbReference>
<dbReference type="Pfam" id="PF03466">
    <property type="entry name" value="LysR_substrate"/>
    <property type="match status" value="1"/>
</dbReference>
<dbReference type="InterPro" id="IPR058163">
    <property type="entry name" value="LysR-type_TF_proteobact-type"/>
</dbReference>
<feature type="region of interest" description="Disordered" evidence="5">
    <location>
        <begin position="299"/>
        <end position="332"/>
    </location>
</feature>
<dbReference type="Pfam" id="PF00126">
    <property type="entry name" value="HTH_1"/>
    <property type="match status" value="1"/>
</dbReference>
<dbReference type="RefSeq" id="WP_224081584.1">
    <property type="nucleotide sequence ID" value="NZ_CAJZAI010000011.1"/>
</dbReference>
<evidence type="ECO:0000256" key="4">
    <source>
        <dbReference type="ARBA" id="ARBA00023163"/>
    </source>
</evidence>
<reference evidence="7 8" key="1">
    <citation type="submission" date="2021-08" db="EMBL/GenBank/DDBJ databases">
        <authorList>
            <person name="Peeters C."/>
        </authorList>
    </citation>
    <scope>NUCLEOTIDE SEQUENCE [LARGE SCALE GENOMIC DNA]</scope>
    <source>
        <strain evidence="7 8">LMG 23992</strain>
    </source>
</reference>
<gene>
    <name evidence="7" type="primary">dmlR_12</name>
    <name evidence="7" type="ORF">LMG23992_04081</name>
</gene>
<feature type="compositionally biased region" description="Basic and acidic residues" evidence="5">
    <location>
        <begin position="321"/>
        <end position="332"/>
    </location>
</feature>
<dbReference type="SUPFAM" id="SSF53850">
    <property type="entry name" value="Periplasmic binding protein-like II"/>
    <property type="match status" value="1"/>
</dbReference>
<evidence type="ECO:0000313" key="8">
    <source>
        <dbReference type="Proteomes" id="UP000727654"/>
    </source>
</evidence>
<dbReference type="Proteomes" id="UP000727654">
    <property type="component" value="Unassembled WGS sequence"/>
</dbReference>
<feature type="domain" description="HTH lysR-type" evidence="6">
    <location>
        <begin position="1"/>
        <end position="58"/>
    </location>
</feature>
<dbReference type="Gene3D" id="1.10.10.10">
    <property type="entry name" value="Winged helix-like DNA-binding domain superfamily/Winged helix DNA-binding domain"/>
    <property type="match status" value="1"/>
</dbReference>
<dbReference type="PROSITE" id="PS50931">
    <property type="entry name" value="HTH_LYSR"/>
    <property type="match status" value="1"/>
</dbReference>
<organism evidence="7 8">
    <name type="scientific">Cupriavidus laharis</name>
    <dbReference type="NCBI Taxonomy" id="151654"/>
    <lineage>
        <taxon>Bacteria</taxon>
        <taxon>Pseudomonadati</taxon>
        <taxon>Pseudomonadota</taxon>
        <taxon>Betaproteobacteria</taxon>
        <taxon>Burkholderiales</taxon>
        <taxon>Burkholderiaceae</taxon>
        <taxon>Cupriavidus</taxon>
    </lineage>
</organism>